<feature type="compositionally biased region" description="Polar residues" evidence="1">
    <location>
        <begin position="1"/>
        <end position="10"/>
    </location>
</feature>
<protein>
    <submittedName>
        <fullName evidence="2">Uncharacterized protein</fullName>
    </submittedName>
</protein>
<evidence type="ECO:0000256" key="1">
    <source>
        <dbReference type="SAM" id="MobiDB-lite"/>
    </source>
</evidence>
<dbReference type="AlphaFoldDB" id="A0A0E9SFQ8"/>
<dbReference type="EMBL" id="GBXM01069062">
    <property type="protein sequence ID" value="JAH39515.1"/>
    <property type="molecule type" value="Transcribed_RNA"/>
</dbReference>
<feature type="compositionally biased region" description="Basic and acidic residues" evidence="1">
    <location>
        <begin position="11"/>
        <end position="29"/>
    </location>
</feature>
<feature type="region of interest" description="Disordered" evidence="1">
    <location>
        <begin position="1"/>
        <end position="29"/>
    </location>
</feature>
<name>A0A0E9SFQ8_ANGAN</name>
<evidence type="ECO:0000313" key="2">
    <source>
        <dbReference type="EMBL" id="JAH39515.1"/>
    </source>
</evidence>
<accession>A0A0E9SFQ8</accession>
<organism evidence="2">
    <name type="scientific">Anguilla anguilla</name>
    <name type="common">European freshwater eel</name>
    <name type="synonym">Muraena anguilla</name>
    <dbReference type="NCBI Taxonomy" id="7936"/>
    <lineage>
        <taxon>Eukaryota</taxon>
        <taxon>Metazoa</taxon>
        <taxon>Chordata</taxon>
        <taxon>Craniata</taxon>
        <taxon>Vertebrata</taxon>
        <taxon>Euteleostomi</taxon>
        <taxon>Actinopterygii</taxon>
        <taxon>Neopterygii</taxon>
        <taxon>Teleostei</taxon>
        <taxon>Anguilliformes</taxon>
        <taxon>Anguillidae</taxon>
        <taxon>Anguilla</taxon>
    </lineage>
</organism>
<reference evidence="2" key="1">
    <citation type="submission" date="2014-11" db="EMBL/GenBank/DDBJ databases">
        <authorList>
            <person name="Amaro Gonzalez C."/>
        </authorList>
    </citation>
    <scope>NUCLEOTIDE SEQUENCE</scope>
</reference>
<proteinExistence type="predicted"/>
<sequence length="71" mass="8206">MRAIDQSATDGTRREAQKQRDKGRGVDRGLDTNTILHEWIFFKGVQEEIHIGVIYIYASQRFLPLQSLLCD</sequence>
<reference evidence="2" key="2">
    <citation type="journal article" date="2015" name="Fish Shellfish Immunol.">
        <title>Early steps in the European eel (Anguilla anguilla)-Vibrio vulnificus interaction in the gills: Role of the RtxA13 toxin.</title>
        <authorList>
            <person name="Callol A."/>
            <person name="Pajuelo D."/>
            <person name="Ebbesson L."/>
            <person name="Teles M."/>
            <person name="MacKenzie S."/>
            <person name="Amaro C."/>
        </authorList>
    </citation>
    <scope>NUCLEOTIDE SEQUENCE</scope>
</reference>